<dbReference type="EMBL" id="CP073355">
    <property type="protein sequence ID" value="URA10153.1"/>
    <property type="molecule type" value="Genomic_DNA"/>
</dbReference>
<gene>
    <name evidence="1" type="ORF">KDW03_11835</name>
</gene>
<sequence>MHPLFLALLATLFTWGMTALGAGLVLVTPRMSQKFLDAMLGFVSIF</sequence>
<dbReference type="KEGG" id="taqu:KDW03_11835"/>
<evidence type="ECO:0000313" key="2">
    <source>
        <dbReference type="Proteomes" id="UP001056539"/>
    </source>
</evidence>
<reference evidence="1" key="1">
    <citation type="submission" date="2021-04" db="EMBL/GenBank/DDBJ databases">
        <authorList>
            <person name="Postec A."/>
        </authorList>
    </citation>
    <scope>NUCLEOTIDE SEQUENCE</scope>
    <source>
        <strain evidence="1">F1F22</strain>
    </source>
</reference>
<keyword evidence="2" id="KW-1185">Reference proteome</keyword>
<dbReference type="AlphaFoldDB" id="A0AAX3BCX9"/>
<accession>A0AAX3BCX9</accession>
<evidence type="ECO:0008006" key="3">
    <source>
        <dbReference type="Google" id="ProtNLM"/>
    </source>
</evidence>
<protein>
    <recommendedName>
        <fullName evidence="3">ZIP family metal transporter</fullName>
    </recommendedName>
</protein>
<organism evidence="1 2">
    <name type="scientific">Thermospira aquatica</name>
    <dbReference type="NCBI Taxonomy" id="2828656"/>
    <lineage>
        <taxon>Bacteria</taxon>
        <taxon>Pseudomonadati</taxon>
        <taxon>Spirochaetota</taxon>
        <taxon>Spirochaetia</taxon>
        <taxon>Brevinematales</taxon>
        <taxon>Thermospiraceae</taxon>
        <taxon>Thermospira</taxon>
    </lineage>
</organism>
<reference evidence="1" key="2">
    <citation type="submission" date="2022-06" db="EMBL/GenBank/DDBJ databases">
        <title>Thermospira aquatica gen. nov., sp. nov.</title>
        <authorList>
            <person name="Ben Ali Gam Z."/>
            <person name="Labat M."/>
        </authorList>
    </citation>
    <scope>NUCLEOTIDE SEQUENCE</scope>
    <source>
        <strain evidence="1">F1F22</strain>
    </source>
</reference>
<dbReference type="Proteomes" id="UP001056539">
    <property type="component" value="Chromosome"/>
</dbReference>
<evidence type="ECO:0000313" key="1">
    <source>
        <dbReference type="EMBL" id="URA10153.1"/>
    </source>
</evidence>
<name>A0AAX3BCX9_9SPIR</name>
<proteinExistence type="predicted"/>